<dbReference type="EMBL" id="SYUV01000153">
    <property type="protein sequence ID" value="TKF23169.1"/>
    <property type="molecule type" value="Genomic_DNA"/>
</dbReference>
<dbReference type="AlphaFoldDB" id="A0A4U1YRC2"/>
<dbReference type="RefSeq" id="WP_136981548.1">
    <property type="nucleotide sequence ID" value="NZ_SYUV01000153.1"/>
</dbReference>
<protein>
    <recommendedName>
        <fullName evidence="3">Cysteine dioxygenase</fullName>
    </recommendedName>
</protein>
<accession>A0A4U1YRC2</accession>
<name>A0A4U1YRC2_9VIBR</name>
<organism evidence="1 2">
    <name type="scientific">Vibrio kanaloae</name>
    <dbReference type="NCBI Taxonomy" id="170673"/>
    <lineage>
        <taxon>Bacteria</taxon>
        <taxon>Pseudomonadati</taxon>
        <taxon>Pseudomonadota</taxon>
        <taxon>Gammaproteobacteria</taxon>
        <taxon>Vibrionales</taxon>
        <taxon>Vibrionaceae</taxon>
        <taxon>Vibrio</taxon>
    </lineage>
</organism>
<evidence type="ECO:0000313" key="2">
    <source>
        <dbReference type="Proteomes" id="UP000307574"/>
    </source>
</evidence>
<evidence type="ECO:0000313" key="1">
    <source>
        <dbReference type="EMBL" id="TKF23169.1"/>
    </source>
</evidence>
<dbReference type="InterPro" id="IPR011051">
    <property type="entry name" value="RmlC_Cupin_sf"/>
</dbReference>
<sequence>MKLFKEDIFKDITSSSREALKRELLSIYNHCIEERIFVSGRSESNPFLTKICLYYDKYEDIEIRVNIYGDKSYSYQENLHDHKWSFISTILRGDLTHTIYKRDFKSNFISDVNHLVCGDTYKLTAGQIHTVVPSNDLITILIRGPRVFESWAMYDQQGSKLNFESKSDSKSIILSDREVECLIENLPPIS</sequence>
<dbReference type="Proteomes" id="UP000307574">
    <property type="component" value="Unassembled WGS sequence"/>
</dbReference>
<gene>
    <name evidence="1" type="ORF">FCV50_23360</name>
</gene>
<proteinExistence type="predicted"/>
<evidence type="ECO:0008006" key="3">
    <source>
        <dbReference type="Google" id="ProtNLM"/>
    </source>
</evidence>
<comment type="caution">
    <text evidence="1">The sequence shown here is derived from an EMBL/GenBank/DDBJ whole genome shotgun (WGS) entry which is preliminary data.</text>
</comment>
<dbReference type="SUPFAM" id="SSF51182">
    <property type="entry name" value="RmlC-like cupins"/>
    <property type="match status" value="1"/>
</dbReference>
<reference evidence="1 2" key="1">
    <citation type="submission" date="2019-04" db="EMBL/GenBank/DDBJ databases">
        <title>A reverse ecology approach based on a biological definition of microbial populations.</title>
        <authorList>
            <person name="Arevalo P."/>
            <person name="Vaninsberghe D."/>
            <person name="Elsherbini J."/>
            <person name="Gore J."/>
            <person name="Polz M."/>
        </authorList>
    </citation>
    <scope>NUCLEOTIDE SEQUENCE [LARGE SCALE GENOMIC DNA]</scope>
    <source>
        <strain evidence="1 2">10N.261.46.F4</strain>
    </source>
</reference>